<sequence length="102" mass="11171">MYSPSPYHRAVIRGRVRSVAAVWSRSVVTCERDYICSVGFDLLRAVCSMAVCPAGGALGYTQLIPDPAGTFGHWLQPRRIAAGFGTDSQSAGPRCERHRWDS</sequence>
<proteinExistence type="predicted"/>
<evidence type="ECO:0000256" key="1">
    <source>
        <dbReference type="SAM" id="MobiDB-lite"/>
    </source>
</evidence>
<evidence type="ECO:0000313" key="2">
    <source>
        <dbReference type="EMBL" id="OCT86450.1"/>
    </source>
</evidence>
<accession>A0A974HQE3</accession>
<organism evidence="2 3">
    <name type="scientific">Xenopus laevis</name>
    <name type="common">African clawed frog</name>
    <dbReference type="NCBI Taxonomy" id="8355"/>
    <lineage>
        <taxon>Eukaryota</taxon>
        <taxon>Metazoa</taxon>
        <taxon>Chordata</taxon>
        <taxon>Craniata</taxon>
        <taxon>Vertebrata</taxon>
        <taxon>Euteleostomi</taxon>
        <taxon>Amphibia</taxon>
        <taxon>Batrachia</taxon>
        <taxon>Anura</taxon>
        <taxon>Pipoidea</taxon>
        <taxon>Pipidae</taxon>
        <taxon>Xenopodinae</taxon>
        <taxon>Xenopus</taxon>
        <taxon>Xenopus</taxon>
    </lineage>
</organism>
<dbReference type="Proteomes" id="UP000694892">
    <property type="component" value="Chromosome 3S"/>
</dbReference>
<name>A0A974HQE3_XENLA</name>
<feature type="region of interest" description="Disordered" evidence="1">
    <location>
        <begin position="83"/>
        <end position="102"/>
    </location>
</feature>
<evidence type="ECO:0000313" key="3">
    <source>
        <dbReference type="Proteomes" id="UP000694892"/>
    </source>
</evidence>
<dbReference type="EMBL" id="CM004471">
    <property type="protein sequence ID" value="OCT86450.1"/>
    <property type="molecule type" value="Genomic_DNA"/>
</dbReference>
<protein>
    <submittedName>
        <fullName evidence="2">Uncharacterized protein</fullName>
    </submittedName>
</protein>
<reference evidence="3" key="1">
    <citation type="journal article" date="2016" name="Nature">
        <title>Genome evolution in the allotetraploid frog Xenopus laevis.</title>
        <authorList>
            <person name="Session A.M."/>
            <person name="Uno Y."/>
            <person name="Kwon T."/>
            <person name="Chapman J.A."/>
            <person name="Toyoda A."/>
            <person name="Takahashi S."/>
            <person name="Fukui A."/>
            <person name="Hikosaka A."/>
            <person name="Suzuki A."/>
            <person name="Kondo M."/>
            <person name="van Heeringen S.J."/>
            <person name="Quigley I."/>
            <person name="Heinz S."/>
            <person name="Ogino H."/>
            <person name="Ochi H."/>
            <person name="Hellsten U."/>
            <person name="Lyons J.B."/>
            <person name="Simakov O."/>
            <person name="Putnam N."/>
            <person name="Stites J."/>
            <person name="Kuroki Y."/>
            <person name="Tanaka T."/>
            <person name="Michiue T."/>
            <person name="Watanabe M."/>
            <person name="Bogdanovic O."/>
            <person name="Lister R."/>
            <person name="Georgiou G."/>
            <person name="Paranjpe S.S."/>
            <person name="van Kruijsbergen I."/>
            <person name="Shu S."/>
            <person name="Carlson J."/>
            <person name="Kinoshita T."/>
            <person name="Ohta Y."/>
            <person name="Mawaribuchi S."/>
            <person name="Jenkins J."/>
            <person name="Grimwood J."/>
            <person name="Schmutz J."/>
            <person name="Mitros T."/>
            <person name="Mozaffari S.V."/>
            <person name="Suzuki Y."/>
            <person name="Haramoto Y."/>
            <person name="Yamamoto T.S."/>
            <person name="Takagi C."/>
            <person name="Heald R."/>
            <person name="Miller K."/>
            <person name="Haudenschild C."/>
            <person name="Kitzman J."/>
            <person name="Nakayama T."/>
            <person name="Izutsu Y."/>
            <person name="Robert J."/>
            <person name="Fortriede J."/>
            <person name="Burns K."/>
            <person name="Lotay V."/>
            <person name="Karimi K."/>
            <person name="Yasuoka Y."/>
            <person name="Dichmann D.S."/>
            <person name="Flajnik M.F."/>
            <person name="Houston D.W."/>
            <person name="Shendure J."/>
            <person name="DuPasquier L."/>
            <person name="Vize P.D."/>
            <person name="Zorn A.M."/>
            <person name="Ito M."/>
            <person name="Marcotte E.M."/>
            <person name="Wallingford J.B."/>
            <person name="Ito Y."/>
            <person name="Asashima M."/>
            <person name="Ueno N."/>
            <person name="Matsuda Y."/>
            <person name="Veenstra G.J."/>
            <person name="Fujiyama A."/>
            <person name="Harland R.M."/>
            <person name="Taira M."/>
            <person name="Rokhsar D.S."/>
        </authorList>
    </citation>
    <scope>NUCLEOTIDE SEQUENCE [LARGE SCALE GENOMIC DNA]</scope>
    <source>
        <strain evidence="3">J</strain>
    </source>
</reference>
<dbReference type="AlphaFoldDB" id="A0A974HQE3"/>
<gene>
    <name evidence="2" type="ORF">XELAEV_18020133mg</name>
</gene>